<keyword evidence="4" id="KW-1185">Reference proteome</keyword>
<dbReference type="GeneTree" id="ENSGT00940000164430"/>
<evidence type="ECO:0000313" key="3">
    <source>
        <dbReference type="Ensembl" id="ENSDCDP00010006317.1"/>
    </source>
</evidence>
<evidence type="ECO:0000256" key="2">
    <source>
        <dbReference type="SAM" id="SignalP"/>
    </source>
</evidence>
<evidence type="ECO:0000313" key="4">
    <source>
        <dbReference type="Proteomes" id="UP000694580"/>
    </source>
</evidence>
<reference evidence="3" key="2">
    <citation type="submission" date="2025-08" db="UniProtKB">
        <authorList>
            <consortium name="Ensembl"/>
        </authorList>
    </citation>
    <scope>IDENTIFICATION</scope>
</reference>
<evidence type="ECO:0008006" key="5">
    <source>
        <dbReference type="Google" id="ProtNLM"/>
    </source>
</evidence>
<dbReference type="GO" id="GO:0005764">
    <property type="term" value="C:lysosome"/>
    <property type="evidence" value="ECO:0007669"/>
    <property type="project" value="TreeGrafter"/>
</dbReference>
<proteinExistence type="inferred from homology"/>
<dbReference type="RefSeq" id="XP_028839323.1">
    <property type="nucleotide sequence ID" value="XM_028983490.1"/>
</dbReference>
<dbReference type="AlphaFoldDB" id="A0AAY4ABI5"/>
<dbReference type="GeneID" id="114792407"/>
<protein>
    <recommendedName>
        <fullName evidence="5">Ependymin</fullName>
    </recommendedName>
</protein>
<feature type="chain" id="PRO_5044278578" description="Ependymin" evidence="2">
    <location>
        <begin position="21"/>
        <end position="216"/>
    </location>
</feature>
<organism evidence="3 4">
    <name type="scientific">Denticeps clupeoides</name>
    <name type="common">denticle herring</name>
    <dbReference type="NCBI Taxonomy" id="299321"/>
    <lineage>
        <taxon>Eukaryota</taxon>
        <taxon>Metazoa</taxon>
        <taxon>Chordata</taxon>
        <taxon>Craniata</taxon>
        <taxon>Vertebrata</taxon>
        <taxon>Euteleostomi</taxon>
        <taxon>Actinopterygii</taxon>
        <taxon>Neopterygii</taxon>
        <taxon>Teleostei</taxon>
        <taxon>Clupei</taxon>
        <taxon>Clupeiformes</taxon>
        <taxon>Denticipitoidei</taxon>
        <taxon>Denticipitidae</taxon>
        <taxon>Denticeps</taxon>
    </lineage>
</organism>
<reference evidence="3" key="3">
    <citation type="submission" date="2025-09" db="UniProtKB">
        <authorList>
            <consortium name="Ensembl"/>
        </authorList>
    </citation>
    <scope>IDENTIFICATION</scope>
</reference>
<dbReference type="GO" id="GO:0005576">
    <property type="term" value="C:extracellular region"/>
    <property type="evidence" value="ECO:0007669"/>
    <property type="project" value="InterPro"/>
</dbReference>
<dbReference type="PRINTS" id="PR00317">
    <property type="entry name" value="EPENDYMIN"/>
</dbReference>
<dbReference type="GO" id="GO:0007160">
    <property type="term" value="P:cell-matrix adhesion"/>
    <property type="evidence" value="ECO:0007669"/>
    <property type="project" value="InterPro"/>
</dbReference>
<evidence type="ECO:0000256" key="1">
    <source>
        <dbReference type="ARBA" id="ARBA00010771"/>
    </source>
</evidence>
<sequence length="216" mass="24483">MKTIVLLCIGLSGLFAIIDAQFPHHCKSPPLMEGRLMVYVTKDNLVMFDRFSYDAFERRIRLREFIHVQNQTYHEDILLLFREGVYYSISYLNSTCVKKSFKGDFRPIEIPKDAKFQAQVVIGSLSEPGAGVLANNWNGKEDNVLYSATFTEFGCLPIMVLENSEAIGDVMASYFDMVVGIEDPDTFFPPSFCESVELTESDGLDPFTAIWVKQSN</sequence>
<feature type="signal peptide" evidence="2">
    <location>
        <begin position="1"/>
        <end position="20"/>
    </location>
</feature>
<comment type="similarity">
    <text evidence="1">Belongs to the ependymin family.</text>
</comment>
<dbReference type="PANTHER" id="PTHR10697">
    <property type="entry name" value="MAMMALIAN EPENDYMIN-RELATED PROTEIN 1"/>
    <property type="match status" value="1"/>
</dbReference>
<dbReference type="PANTHER" id="PTHR10697:SF5">
    <property type="entry name" value="EPENDYMIN-RELATED"/>
    <property type="match status" value="1"/>
</dbReference>
<dbReference type="GO" id="GO:0005509">
    <property type="term" value="F:calcium ion binding"/>
    <property type="evidence" value="ECO:0007669"/>
    <property type="project" value="InterPro"/>
</dbReference>
<reference evidence="3 4" key="1">
    <citation type="submission" date="2020-06" db="EMBL/GenBank/DDBJ databases">
        <authorList>
            <consortium name="Wellcome Sanger Institute Data Sharing"/>
        </authorList>
    </citation>
    <scope>NUCLEOTIDE SEQUENCE [LARGE SCALE GENOMIC DNA]</scope>
</reference>
<dbReference type="Proteomes" id="UP000694580">
    <property type="component" value="Chromosome 6"/>
</dbReference>
<dbReference type="SMART" id="SM00026">
    <property type="entry name" value="EPEND"/>
    <property type="match status" value="1"/>
</dbReference>
<dbReference type="Pfam" id="PF00811">
    <property type="entry name" value="Ependymin"/>
    <property type="match status" value="1"/>
</dbReference>
<name>A0AAY4ABI5_9TELE</name>
<accession>A0AAY4ABI5</accession>
<gene>
    <name evidence="3" type="primary">epdl2</name>
</gene>
<dbReference type="Ensembl" id="ENSDCDT00010006530.1">
    <property type="protein sequence ID" value="ENSDCDP00010006317.1"/>
    <property type="gene ID" value="ENSDCDG00010002728.1"/>
</dbReference>
<dbReference type="InterPro" id="IPR001299">
    <property type="entry name" value="Ependymin"/>
</dbReference>
<keyword evidence="2" id="KW-0732">Signal</keyword>